<dbReference type="NCBIfam" id="TIGR02228">
    <property type="entry name" value="sigpep_I_arch"/>
    <property type="match status" value="1"/>
</dbReference>
<feature type="transmembrane region" description="Helical" evidence="2">
    <location>
        <begin position="150"/>
        <end position="167"/>
    </location>
</feature>
<keyword evidence="3" id="KW-0378">Hydrolase</keyword>
<dbReference type="EMBL" id="CP035495">
    <property type="protein sequence ID" value="QAY64330.1"/>
    <property type="molecule type" value="Genomic_DNA"/>
</dbReference>
<evidence type="ECO:0000256" key="2">
    <source>
        <dbReference type="SAM" id="Phobius"/>
    </source>
</evidence>
<keyword evidence="2" id="KW-1133">Transmembrane helix</keyword>
<dbReference type="GO" id="GO:0009003">
    <property type="term" value="F:signal peptidase activity"/>
    <property type="evidence" value="ECO:0007669"/>
    <property type="project" value="UniProtKB-EC"/>
</dbReference>
<dbReference type="GO" id="GO:0004252">
    <property type="term" value="F:serine-type endopeptidase activity"/>
    <property type="evidence" value="ECO:0007669"/>
    <property type="project" value="UniProtKB-UniRule"/>
</dbReference>
<name>A0A4P6EN63_9MICO</name>
<evidence type="ECO:0000313" key="4">
    <source>
        <dbReference type="Proteomes" id="UP000291758"/>
    </source>
</evidence>
<dbReference type="CDD" id="cd06530">
    <property type="entry name" value="S26_SPase_I"/>
    <property type="match status" value="1"/>
</dbReference>
<dbReference type="AlphaFoldDB" id="A0A4P6EN63"/>
<proteinExistence type="predicted"/>
<feature type="transmembrane region" description="Helical" evidence="2">
    <location>
        <begin position="20"/>
        <end position="44"/>
    </location>
</feature>
<gene>
    <name evidence="3" type="ORF">ET495_15205</name>
</gene>
<dbReference type="InterPro" id="IPR001733">
    <property type="entry name" value="Peptidase_S26B"/>
</dbReference>
<dbReference type="Proteomes" id="UP000291758">
    <property type="component" value="Chromosome"/>
</dbReference>
<reference evidence="3 4" key="1">
    <citation type="submission" date="2019-01" db="EMBL/GenBank/DDBJ databases">
        <title>Genome sequencing of strain 2JSPR-7.</title>
        <authorList>
            <person name="Heo J."/>
            <person name="Kim S.-J."/>
            <person name="Kim J.-S."/>
            <person name="Hong S.-B."/>
            <person name="Kwon S.-W."/>
        </authorList>
    </citation>
    <scope>NUCLEOTIDE SEQUENCE [LARGE SCALE GENOMIC DNA]</scope>
    <source>
        <strain evidence="3 4">2JSPR-7</strain>
    </source>
</reference>
<evidence type="ECO:0000313" key="3">
    <source>
        <dbReference type="EMBL" id="QAY64330.1"/>
    </source>
</evidence>
<keyword evidence="4" id="KW-1185">Reference proteome</keyword>
<keyword evidence="2" id="KW-0472">Membrane</keyword>
<accession>A0A4P6EN63</accession>
<dbReference type="EC" id="3.4.21.89" evidence="1"/>
<dbReference type="OrthoDB" id="3178064at2"/>
<dbReference type="GO" id="GO:0016020">
    <property type="term" value="C:membrane"/>
    <property type="evidence" value="ECO:0007669"/>
    <property type="project" value="UniProtKB-UniRule"/>
</dbReference>
<dbReference type="RefSeq" id="WP_129205482.1">
    <property type="nucleotide sequence ID" value="NZ_CP035495.1"/>
</dbReference>
<sequence>MSKMEASSAARAVFEVVRSVLLWAAAVLGALCIVGFLLAIVLGVRPLVVTSGSMAPSIPTGSLILSVDTPASELQVGHVVTVARPDAPGLVTHRIAAIEPADLGVALTLQGDANQTPDVSKYQVTHASRLVAVIPFAGVFVQAMQSVRGLVAIVALIVALLAVYALPAPRLPRSRRSAGRRRHAGAIAPRRLVNEPVPVPAGAAGQK</sequence>
<organism evidence="3 4">
    <name type="scientific">Xylanimonas allomyrinae</name>
    <dbReference type="NCBI Taxonomy" id="2509459"/>
    <lineage>
        <taxon>Bacteria</taxon>
        <taxon>Bacillati</taxon>
        <taxon>Actinomycetota</taxon>
        <taxon>Actinomycetes</taxon>
        <taxon>Micrococcales</taxon>
        <taxon>Promicromonosporaceae</taxon>
        <taxon>Xylanimonas</taxon>
    </lineage>
</organism>
<dbReference type="GO" id="GO:0006465">
    <property type="term" value="P:signal peptide processing"/>
    <property type="evidence" value="ECO:0007669"/>
    <property type="project" value="UniProtKB-UniRule"/>
</dbReference>
<dbReference type="InterPro" id="IPR019533">
    <property type="entry name" value="Peptidase_S26"/>
</dbReference>
<keyword evidence="2" id="KW-0812">Transmembrane</keyword>
<dbReference type="KEGG" id="xyl:ET495_15205"/>
<protein>
    <recommendedName>
        <fullName evidence="1">Signal peptidase I</fullName>
        <ecNumber evidence="1">3.4.21.89</ecNumber>
    </recommendedName>
</protein>
<evidence type="ECO:0000256" key="1">
    <source>
        <dbReference type="NCBIfam" id="TIGR02228"/>
    </source>
</evidence>